<evidence type="ECO:0000313" key="2">
    <source>
        <dbReference type="EMBL" id="CRY77868.1"/>
    </source>
</evidence>
<reference evidence="3" key="1">
    <citation type="submission" date="2015-03" db="EMBL/GenBank/DDBJ databases">
        <authorList>
            <consortium name="Pathogen Informatics"/>
        </authorList>
    </citation>
    <scope>NUCLEOTIDE SEQUENCE [LARGE SCALE GENOMIC DNA]</scope>
    <source>
        <strain evidence="3">NCTC11134</strain>
    </source>
</reference>
<accession>A0A0H5NR63</accession>
<organism evidence="2 3">
    <name type="scientific">Nocardia farcinica</name>
    <dbReference type="NCBI Taxonomy" id="37329"/>
    <lineage>
        <taxon>Bacteria</taxon>
        <taxon>Bacillati</taxon>
        <taxon>Actinomycetota</taxon>
        <taxon>Actinomycetes</taxon>
        <taxon>Mycobacteriales</taxon>
        <taxon>Nocardiaceae</taxon>
        <taxon>Nocardia</taxon>
    </lineage>
</organism>
<gene>
    <name evidence="2" type="ORF">ERS450000_02634</name>
</gene>
<dbReference type="Proteomes" id="UP000057820">
    <property type="component" value="Chromosome 1"/>
</dbReference>
<evidence type="ECO:0000259" key="1">
    <source>
        <dbReference type="Pfam" id="PF02470"/>
    </source>
</evidence>
<proteinExistence type="predicted"/>
<dbReference type="PANTHER" id="PTHR33371">
    <property type="entry name" value="INTERMEMBRANE PHOSPHOLIPID TRANSPORT SYSTEM BINDING PROTEIN MLAD-RELATED"/>
    <property type="match status" value="1"/>
</dbReference>
<name>A0A0H5NR63_NOCFR</name>
<dbReference type="InterPro" id="IPR003399">
    <property type="entry name" value="Mce/MlaD"/>
</dbReference>
<evidence type="ECO:0000313" key="3">
    <source>
        <dbReference type="Proteomes" id="UP000057820"/>
    </source>
</evidence>
<sequence>MVALVAAGVVYVLPFGEQTYTADFRISGGARPGDEVRIAGIDVGSVRSVELAGDHVEVRFTVDRDVHVGRDSAVAVKMLTPIGGHYLALQPRGEKPLGDGHIPPEHTSTPFDLNDIIDTATPVLSEIDGGTLRATVSEVNRALAGGPDGIRNVLGSVTGLTGSLAQRADQIDRAVEVADEYVAAIADDRQLLADVVHELGIVAVTLAPAKDDIVRVFTLLRRFLDLLHRPVIAYEAAIEPSVMEFEQLAGSLLANPQVIDQVVAGIEDFLAKITAMLGDGDVVMAPPPAHGSGPAVCIPYAGKVC</sequence>
<feature type="domain" description="Mce/MlaD" evidence="1">
    <location>
        <begin position="18"/>
        <end position="91"/>
    </location>
</feature>
<dbReference type="EMBL" id="LN868938">
    <property type="protein sequence ID" value="CRY77868.1"/>
    <property type="molecule type" value="Genomic_DNA"/>
</dbReference>
<dbReference type="InterPro" id="IPR005693">
    <property type="entry name" value="Mce"/>
</dbReference>
<dbReference type="Pfam" id="PF02470">
    <property type="entry name" value="MlaD"/>
    <property type="match status" value="1"/>
</dbReference>
<dbReference type="AlphaFoldDB" id="A0A0H5NR63"/>
<dbReference type="KEGG" id="nfr:ERS450000_02634"/>
<dbReference type="InterPro" id="IPR052336">
    <property type="entry name" value="MlaD_Phospholipid_Transporter"/>
</dbReference>
<dbReference type="NCBIfam" id="TIGR00996">
    <property type="entry name" value="Mtu_fam_mce"/>
    <property type="match status" value="1"/>
</dbReference>
<dbReference type="PANTHER" id="PTHR33371:SF18">
    <property type="entry name" value="MCE-FAMILY PROTEIN MCE3C"/>
    <property type="match status" value="1"/>
</dbReference>
<dbReference type="GO" id="GO:0005576">
    <property type="term" value="C:extracellular region"/>
    <property type="evidence" value="ECO:0007669"/>
    <property type="project" value="TreeGrafter"/>
</dbReference>
<protein>
    <submittedName>
        <fullName evidence="2">Virulence factor Mce family protein</fullName>
    </submittedName>
</protein>